<proteinExistence type="predicted"/>
<organism evidence="1">
    <name type="scientific">freshwater metagenome</name>
    <dbReference type="NCBI Taxonomy" id="449393"/>
    <lineage>
        <taxon>unclassified sequences</taxon>
        <taxon>metagenomes</taxon>
        <taxon>ecological metagenomes</taxon>
    </lineage>
</organism>
<reference evidence="1" key="1">
    <citation type="submission" date="2020-05" db="EMBL/GenBank/DDBJ databases">
        <authorList>
            <person name="Chiriac C."/>
            <person name="Salcher M."/>
            <person name="Ghai R."/>
            <person name="Kavagutti S V."/>
        </authorList>
    </citation>
    <scope>NUCLEOTIDE SEQUENCE</scope>
</reference>
<protein>
    <submittedName>
        <fullName evidence="1">Unannotated protein</fullName>
    </submittedName>
</protein>
<dbReference type="EMBL" id="CAEZSX010000027">
    <property type="protein sequence ID" value="CAB4550515.1"/>
    <property type="molecule type" value="Genomic_DNA"/>
</dbReference>
<gene>
    <name evidence="1" type="ORF">UFOPK1537_00284</name>
</gene>
<dbReference type="AlphaFoldDB" id="A0A6J6CH57"/>
<name>A0A6J6CH57_9ZZZZ</name>
<evidence type="ECO:0000313" key="1">
    <source>
        <dbReference type="EMBL" id="CAB4550515.1"/>
    </source>
</evidence>
<sequence>MSVEFRDPATSQPIRSTELARRVLAASAKSFEELQQNILGAPNWRTWYLRLYADLAIKEGLSVKDTTEIATAGLAELHSYLVTDSGIPLRQAVLDGFDQDLVETVEIRGNRPAEKIAIDGLTGSMESSATDWASEGLAEPGLIESFRFLDNNSSLDLGKDLLFAVAGAAEFAPTEHWLRWGGVVAVVARPNATTWQKLIATARASGGTMLVPIRKGALTKKASDLTDQELAAVAGLDILDHYAEISSWMRSLSPRPTRRFALGLYAYTPSVNHIRVQGVQECLAAIAMEKIPEGKLALSWLATPTDSAPGPASIGQRALARFGSRSSSLILRDSLLGLLNAARPAKPKFYEGANGEKLALIDASVQQQGPSYSFSKRTQRWRAYLAHYSGVKVSYAISPPARTNSVLRHKILRASYRGAPLFGVKPFEVKVAKSAAAAVLARDLNDPASFANKDTTTELHTFSAVHGGLWGLAYRPRSIWIAATLLGLPALLRRGY</sequence>
<accession>A0A6J6CH57</accession>